<protein>
    <submittedName>
        <fullName evidence="2">Uncharacterized protein</fullName>
    </submittedName>
</protein>
<evidence type="ECO:0000313" key="2">
    <source>
        <dbReference type="EMBL" id="KAK7088980.1"/>
    </source>
</evidence>
<name>A0AAN9AL71_9CAEN</name>
<proteinExistence type="predicted"/>
<evidence type="ECO:0000313" key="3">
    <source>
        <dbReference type="EMBL" id="KAK7109112.1"/>
    </source>
</evidence>
<feature type="compositionally biased region" description="Low complexity" evidence="1">
    <location>
        <begin position="106"/>
        <end position="130"/>
    </location>
</feature>
<dbReference type="EMBL" id="JBAMIC010000003">
    <property type="protein sequence ID" value="KAK7109112.1"/>
    <property type="molecule type" value="Genomic_DNA"/>
</dbReference>
<feature type="region of interest" description="Disordered" evidence="1">
    <location>
        <begin position="75"/>
        <end position="145"/>
    </location>
</feature>
<dbReference type="PANTHER" id="PTHR33480:SF1">
    <property type="entry name" value="TYR RECOMBINASE DOMAIN-CONTAINING PROTEIN"/>
    <property type="match status" value="1"/>
</dbReference>
<dbReference type="Proteomes" id="UP001374579">
    <property type="component" value="Unassembled WGS sequence"/>
</dbReference>
<accession>A0AAN9AL71</accession>
<dbReference type="EMBL" id="JBAMIC010003437">
    <property type="protein sequence ID" value="KAK7088980.1"/>
    <property type="molecule type" value="Genomic_DNA"/>
</dbReference>
<feature type="compositionally biased region" description="Polar residues" evidence="1">
    <location>
        <begin position="131"/>
        <end position="142"/>
    </location>
</feature>
<dbReference type="AlphaFoldDB" id="A0AAN9AL71"/>
<evidence type="ECO:0000313" key="4">
    <source>
        <dbReference type="Proteomes" id="UP001374579"/>
    </source>
</evidence>
<organism evidence="2 4">
    <name type="scientific">Littorina saxatilis</name>
    <dbReference type="NCBI Taxonomy" id="31220"/>
    <lineage>
        <taxon>Eukaryota</taxon>
        <taxon>Metazoa</taxon>
        <taxon>Spiralia</taxon>
        <taxon>Lophotrochozoa</taxon>
        <taxon>Mollusca</taxon>
        <taxon>Gastropoda</taxon>
        <taxon>Caenogastropoda</taxon>
        <taxon>Littorinimorpha</taxon>
        <taxon>Littorinoidea</taxon>
        <taxon>Littorinidae</taxon>
        <taxon>Littorina</taxon>
    </lineage>
</organism>
<sequence length="207" mass="22818">MTQLYNLADNELDVVAQFLGHDIRTHRRYYRLPSAALQVTKVAKLLIQLEKGEITNPTSLDSVDISDDIIVDEENDDDEEDTHPQTAASQKGQGHHNFTGYPQLCGQTGSSGSLQSSGGTLSSGSLQSSGATRSPGSLQSSGARKAWSDDEVSAVLRHLESYILLGHLPGKEVIVKCLIEDKALKNRTWRNVKDFVRNRIQKNRCKD</sequence>
<dbReference type="PANTHER" id="PTHR33480">
    <property type="entry name" value="SET DOMAIN-CONTAINING PROTEIN-RELATED"/>
    <property type="match status" value="1"/>
</dbReference>
<gene>
    <name evidence="3" type="ORF">V1264_013215</name>
    <name evidence="2" type="ORF">V1264_024214</name>
</gene>
<evidence type="ECO:0000256" key="1">
    <source>
        <dbReference type="SAM" id="MobiDB-lite"/>
    </source>
</evidence>
<comment type="caution">
    <text evidence="2">The sequence shown here is derived from an EMBL/GenBank/DDBJ whole genome shotgun (WGS) entry which is preliminary data.</text>
</comment>
<keyword evidence="4" id="KW-1185">Reference proteome</keyword>
<reference evidence="2 4" key="1">
    <citation type="submission" date="2024-02" db="EMBL/GenBank/DDBJ databases">
        <title>Chromosome-scale genome assembly of the rough periwinkle Littorina saxatilis.</title>
        <authorList>
            <person name="De Jode A."/>
            <person name="Faria R."/>
            <person name="Formenti G."/>
            <person name="Sims Y."/>
            <person name="Smith T.P."/>
            <person name="Tracey A."/>
            <person name="Wood J.M.D."/>
            <person name="Zagrodzka Z.B."/>
            <person name="Johannesson K."/>
            <person name="Butlin R.K."/>
            <person name="Leder E.H."/>
        </authorList>
    </citation>
    <scope>NUCLEOTIDE SEQUENCE [LARGE SCALE GENOMIC DNA]</scope>
    <source>
        <strain evidence="2">Snail1</strain>
        <tissue evidence="2">Muscle</tissue>
    </source>
</reference>